<evidence type="ECO:0000259" key="1">
    <source>
        <dbReference type="Pfam" id="PF03184"/>
    </source>
</evidence>
<dbReference type="Pfam" id="PF03184">
    <property type="entry name" value="DDE_1"/>
    <property type="match status" value="1"/>
</dbReference>
<protein>
    <recommendedName>
        <fullName evidence="1">DDE-1 domain-containing protein</fullName>
    </recommendedName>
</protein>
<sequence length="173" mass="19305">MGGPLNTGFSNSDSGRMENKTFYEWFQEMFLEATKHLPRPVLLILDGYKSHFMVETLELAVKNEVIILCLPPHATHLLQPLDCVFSNPVKVQWKNSFAIDPAITSSISIESSNVETSRHPTSYSSLLLPLSFQNVTTSSLFSYSSSATQTAISSNLSSVIDYAQPYYNQVPVY</sequence>
<evidence type="ECO:0000313" key="2">
    <source>
        <dbReference type="EMBL" id="CAF3672043.1"/>
    </source>
</evidence>
<dbReference type="InterPro" id="IPR004875">
    <property type="entry name" value="DDE_SF_endonuclease_dom"/>
</dbReference>
<name>A0A818SNK4_9BILA</name>
<gene>
    <name evidence="2" type="ORF">JBS370_LOCUS7605</name>
</gene>
<dbReference type="Proteomes" id="UP000663836">
    <property type="component" value="Unassembled WGS sequence"/>
</dbReference>
<reference evidence="2" key="1">
    <citation type="submission" date="2021-02" db="EMBL/GenBank/DDBJ databases">
        <authorList>
            <person name="Nowell W R."/>
        </authorList>
    </citation>
    <scope>NUCLEOTIDE SEQUENCE</scope>
</reference>
<accession>A0A818SNK4</accession>
<feature type="domain" description="DDE-1" evidence="1">
    <location>
        <begin position="5"/>
        <end position="94"/>
    </location>
</feature>
<comment type="caution">
    <text evidence="2">The sequence shown here is derived from an EMBL/GenBank/DDBJ whole genome shotgun (WGS) entry which is preliminary data.</text>
</comment>
<dbReference type="GO" id="GO:0003676">
    <property type="term" value="F:nucleic acid binding"/>
    <property type="evidence" value="ECO:0007669"/>
    <property type="project" value="InterPro"/>
</dbReference>
<dbReference type="EMBL" id="CAJOBD010000457">
    <property type="protein sequence ID" value="CAF3672043.1"/>
    <property type="molecule type" value="Genomic_DNA"/>
</dbReference>
<proteinExistence type="predicted"/>
<evidence type="ECO:0000313" key="3">
    <source>
        <dbReference type="Proteomes" id="UP000663836"/>
    </source>
</evidence>
<organism evidence="2 3">
    <name type="scientific">Rotaria sordida</name>
    <dbReference type="NCBI Taxonomy" id="392033"/>
    <lineage>
        <taxon>Eukaryota</taxon>
        <taxon>Metazoa</taxon>
        <taxon>Spiralia</taxon>
        <taxon>Gnathifera</taxon>
        <taxon>Rotifera</taxon>
        <taxon>Eurotatoria</taxon>
        <taxon>Bdelloidea</taxon>
        <taxon>Philodinida</taxon>
        <taxon>Philodinidae</taxon>
        <taxon>Rotaria</taxon>
    </lineage>
</organism>
<dbReference type="AlphaFoldDB" id="A0A818SNK4"/>